<protein>
    <submittedName>
        <fullName evidence="3">Uncharacterized protein</fullName>
    </submittedName>
</protein>
<dbReference type="PROSITE" id="PS51257">
    <property type="entry name" value="PROKAR_LIPOPROTEIN"/>
    <property type="match status" value="1"/>
</dbReference>
<keyword evidence="4" id="KW-1185">Reference proteome</keyword>
<feature type="chain" id="PRO_5012820673" evidence="2">
    <location>
        <begin position="20"/>
        <end position="473"/>
    </location>
</feature>
<evidence type="ECO:0000313" key="4">
    <source>
        <dbReference type="Proteomes" id="UP000190367"/>
    </source>
</evidence>
<dbReference type="Proteomes" id="UP000190367">
    <property type="component" value="Unassembled WGS sequence"/>
</dbReference>
<feature type="signal peptide" evidence="2">
    <location>
        <begin position="1"/>
        <end position="19"/>
    </location>
</feature>
<evidence type="ECO:0000256" key="1">
    <source>
        <dbReference type="SAM" id="Phobius"/>
    </source>
</evidence>
<sequence length="473" mass="52367">MLKLPKVISVVCGFFFVLAACKSNSGSREKYRPAKDSSADIQVPGGTNMAPATYKIFIENSGSMNGYVTVNSAFKNAVMGFITDLKTKDIASQLNIYYINKQICPQKENAQPNEIKYFFQNLNPVSFNASGCGTTTSYIPEIIKRVADSVKTDVNVLISDFIFSDSEGTSPAYLEAAQHTIKLYLAEALMSQNFATVIVKLNSNFDGKYYIESKRPAVADFSGHPISRPYYMVIFGKPAQLRPMLDKINFGQYKGYENSCYLFPPGKQSIDAKIVLNDKIGQFQASFPATNLMINHAAMGNDRNGEKVFQFSLAANLDHLKTDKNYLLDVSQYELPVNYRLVSVKETGPLAGPGLEGYTHLFTLQTTALQPDQDVYLRLKPRLPGWVEASSTNDDSNPADTLQQHKTFGFAYLVKGMSDAYTNHYADAAQFALKVKVSKDNAGGQGTRSGFPWWIIVAIVALLGVVFLLKRRS</sequence>
<dbReference type="STRING" id="634771.SAMN04488128_1011550"/>
<keyword evidence="1" id="KW-0812">Transmembrane</keyword>
<keyword evidence="1" id="KW-1133">Transmembrane helix</keyword>
<dbReference type="AlphaFoldDB" id="A0A1T4NEK8"/>
<organism evidence="3 4">
    <name type="scientific">Chitinophaga eiseniae</name>
    <dbReference type="NCBI Taxonomy" id="634771"/>
    <lineage>
        <taxon>Bacteria</taxon>
        <taxon>Pseudomonadati</taxon>
        <taxon>Bacteroidota</taxon>
        <taxon>Chitinophagia</taxon>
        <taxon>Chitinophagales</taxon>
        <taxon>Chitinophagaceae</taxon>
        <taxon>Chitinophaga</taxon>
    </lineage>
</organism>
<keyword evidence="2" id="KW-0732">Signal</keyword>
<dbReference type="RefSeq" id="WP_078668147.1">
    <property type="nucleotide sequence ID" value="NZ_FUWZ01000001.1"/>
</dbReference>
<dbReference type="OrthoDB" id="1067458at2"/>
<gene>
    <name evidence="3" type="ORF">SAMN04488128_1011550</name>
</gene>
<proteinExistence type="predicted"/>
<name>A0A1T4NEK8_9BACT</name>
<reference evidence="4" key="1">
    <citation type="submission" date="2017-02" db="EMBL/GenBank/DDBJ databases">
        <authorList>
            <person name="Varghese N."/>
            <person name="Submissions S."/>
        </authorList>
    </citation>
    <scope>NUCLEOTIDE SEQUENCE [LARGE SCALE GENOMIC DNA]</scope>
    <source>
        <strain evidence="4">DSM 22224</strain>
    </source>
</reference>
<evidence type="ECO:0000313" key="3">
    <source>
        <dbReference type="EMBL" id="SJZ77543.1"/>
    </source>
</evidence>
<feature type="transmembrane region" description="Helical" evidence="1">
    <location>
        <begin position="451"/>
        <end position="469"/>
    </location>
</feature>
<evidence type="ECO:0000256" key="2">
    <source>
        <dbReference type="SAM" id="SignalP"/>
    </source>
</evidence>
<keyword evidence="1" id="KW-0472">Membrane</keyword>
<accession>A0A1T4NEK8</accession>
<dbReference type="EMBL" id="FUWZ01000001">
    <property type="protein sequence ID" value="SJZ77543.1"/>
    <property type="molecule type" value="Genomic_DNA"/>
</dbReference>